<keyword evidence="4 10" id="KW-0378">Hydrolase</keyword>
<feature type="active site" evidence="10 11">
    <location>
        <position position="189"/>
    </location>
</feature>
<dbReference type="NCBIfam" id="TIGR01855">
    <property type="entry name" value="IMP_synth_hisH"/>
    <property type="match status" value="1"/>
</dbReference>
<dbReference type="GO" id="GO:0004359">
    <property type="term" value="F:glutaminase activity"/>
    <property type="evidence" value="ECO:0007669"/>
    <property type="project" value="UniProtKB-EC"/>
</dbReference>
<comment type="catalytic activity">
    <reaction evidence="8 10">
        <text>5-[(5-phospho-1-deoxy-D-ribulos-1-ylimino)methylamino]-1-(5-phospho-beta-D-ribosyl)imidazole-4-carboxamide + L-glutamine = D-erythro-1-(imidazol-4-yl)glycerol 3-phosphate + 5-amino-1-(5-phospho-beta-D-ribosyl)imidazole-4-carboxamide + L-glutamate + H(+)</text>
        <dbReference type="Rhea" id="RHEA:24793"/>
        <dbReference type="ChEBI" id="CHEBI:15378"/>
        <dbReference type="ChEBI" id="CHEBI:29985"/>
        <dbReference type="ChEBI" id="CHEBI:58278"/>
        <dbReference type="ChEBI" id="CHEBI:58359"/>
        <dbReference type="ChEBI" id="CHEBI:58475"/>
        <dbReference type="ChEBI" id="CHEBI:58525"/>
        <dbReference type="EC" id="4.3.2.10"/>
    </reaction>
</comment>
<feature type="active site" description="Nucleophile" evidence="10 11">
    <location>
        <position position="80"/>
    </location>
</feature>
<dbReference type="GO" id="GO:0000105">
    <property type="term" value="P:L-histidine biosynthetic process"/>
    <property type="evidence" value="ECO:0007669"/>
    <property type="project" value="UniProtKB-UniRule"/>
</dbReference>
<comment type="caution">
    <text evidence="13">The sequence shown here is derived from an EMBL/GenBank/DDBJ whole genome shotgun (WGS) entry which is preliminary data.</text>
</comment>
<evidence type="ECO:0000256" key="5">
    <source>
        <dbReference type="ARBA" id="ARBA00022962"/>
    </source>
</evidence>
<dbReference type="AlphaFoldDB" id="A0A4R9HZR3"/>
<accession>A0A4R9HZR3</accession>
<evidence type="ECO:0000256" key="11">
    <source>
        <dbReference type="PIRSR" id="PIRSR000495-1"/>
    </source>
</evidence>
<evidence type="ECO:0000256" key="7">
    <source>
        <dbReference type="ARBA" id="ARBA00023239"/>
    </source>
</evidence>
<feature type="active site" evidence="10 11">
    <location>
        <position position="187"/>
    </location>
</feature>
<organism evidence="13 14">
    <name type="scientific">Leptospira noumeaensis</name>
    <dbReference type="NCBI Taxonomy" id="2484964"/>
    <lineage>
        <taxon>Bacteria</taxon>
        <taxon>Pseudomonadati</taxon>
        <taxon>Spirochaetota</taxon>
        <taxon>Spirochaetia</taxon>
        <taxon>Leptospirales</taxon>
        <taxon>Leptospiraceae</taxon>
        <taxon>Leptospira</taxon>
    </lineage>
</organism>
<dbReference type="PANTHER" id="PTHR42701">
    <property type="entry name" value="IMIDAZOLE GLYCEROL PHOSPHATE SYNTHASE SUBUNIT HISH"/>
    <property type="match status" value="1"/>
</dbReference>
<evidence type="ECO:0000256" key="10">
    <source>
        <dbReference type="HAMAP-Rule" id="MF_00278"/>
    </source>
</evidence>
<comment type="subunit">
    <text evidence="2 10">Heterodimer of HisH and HisF.</text>
</comment>
<dbReference type="PIRSF" id="PIRSF000495">
    <property type="entry name" value="Amidotransf_hisH"/>
    <property type="match status" value="1"/>
</dbReference>
<dbReference type="PANTHER" id="PTHR42701:SF1">
    <property type="entry name" value="IMIDAZOLE GLYCEROL PHOSPHATE SYNTHASE SUBUNIT HISH"/>
    <property type="match status" value="1"/>
</dbReference>
<dbReference type="SUPFAM" id="SSF52317">
    <property type="entry name" value="Class I glutamine amidotransferase-like"/>
    <property type="match status" value="1"/>
</dbReference>
<keyword evidence="7 10" id="KW-0456">Lyase</keyword>
<dbReference type="GO" id="GO:0016829">
    <property type="term" value="F:lyase activity"/>
    <property type="evidence" value="ECO:0007669"/>
    <property type="project" value="UniProtKB-KW"/>
</dbReference>
<keyword evidence="3 10" id="KW-0028">Amino-acid biosynthesis</keyword>
<gene>
    <name evidence="10 13" type="primary">hisH</name>
    <name evidence="13" type="ORF">EHQ24_17990</name>
</gene>
<dbReference type="GO" id="GO:0000107">
    <property type="term" value="F:imidazoleglycerol-phosphate synthase activity"/>
    <property type="evidence" value="ECO:0007669"/>
    <property type="project" value="UniProtKB-UniRule"/>
</dbReference>
<dbReference type="OrthoDB" id="9807137at2"/>
<evidence type="ECO:0000256" key="8">
    <source>
        <dbReference type="ARBA" id="ARBA00047838"/>
    </source>
</evidence>
<proteinExistence type="inferred from homology"/>
<dbReference type="InterPro" id="IPR017926">
    <property type="entry name" value="GATASE"/>
</dbReference>
<protein>
    <recommendedName>
        <fullName evidence="10">Imidazole glycerol phosphate synthase subunit HisH</fullName>
        <ecNumber evidence="10">4.3.2.10</ecNumber>
    </recommendedName>
    <alternativeName>
        <fullName evidence="10">IGP synthase glutaminase subunit</fullName>
        <ecNumber evidence="10">3.5.1.2</ecNumber>
    </alternativeName>
    <alternativeName>
        <fullName evidence="10">IGP synthase subunit HisH</fullName>
    </alternativeName>
    <alternativeName>
        <fullName evidence="10">ImGP synthase subunit HisH</fullName>
        <shortName evidence="10">IGPS subunit HisH</shortName>
    </alternativeName>
</protein>
<feature type="domain" description="Glutamine amidotransferase" evidence="12">
    <location>
        <begin position="24"/>
        <end position="202"/>
    </location>
</feature>
<keyword evidence="10" id="KW-0963">Cytoplasm</keyword>
<comment type="function">
    <text evidence="10">IGPS catalyzes the conversion of PRFAR and glutamine to IGP, AICAR and glutamate. The HisH subunit catalyzes the hydrolysis of glutamine to glutamate and ammonia as part of the synthesis of IGP and AICAR. The resulting ammonia molecule is channeled to the active site of HisF.</text>
</comment>
<keyword evidence="6 10" id="KW-0368">Histidine biosynthesis</keyword>
<dbReference type="CDD" id="cd01748">
    <property type="entry name" value="GATase1_IGP_Synthase"/>
    <property type="match status" value="1"/>
</dbReference>
<evidence type="ECO:0000313" key="13">
    <source>
        <dbReference type="EMBL" id="TGK78440.1"/>
    </source>
</evidence>
<evidence type="ECO:0000256" key="3">
    <source>
        <dbReference type="ARBA" id="ARBA00022605"/>
    </source>
</evidence>
<dbReference type="InterPro" id="IPR010139">
    <property type="entry name" value="Imidazole-glycPsynth_HisH"/>
</dbReference>
<comment type="pathway">
    <text evidence="1 10">Amino-acid biosynthesis; L-histidine biosynthesis; L-histidine from 5-phospho-alpha-D-ribose 1-diphosphate: step 5/9.</text>
</comment>
<evidence type="ECO:0000313" key="14">
    <source>
        <dbReference type="Proteomes" id="UP000298009"/>
    </source>
</evidence>
<dbReference type="Proteomes" id="UP000298009">
    <property type="component" value="Unassembled WGS sequence"/>
</dbReference>
<evidence type="ECO:0000256" key="4">
    <source>
        <dbReference type="ARBA" id="ARBA00022801"/>
    </source>
</evidence>
<evidence type="ECO:0000256" key="2">
    <source>
        <dbReference type="ARBA" id="ARBA00011152"/>
    </source>
</evidence>
<sequence>MLTIIDYGLGNILSFQNVYKRINVETQIAKSVAGLENATKLILPGVGAFDHAIDLLNESGMRSKIEELVLEKKIPIIGICVGMQILANSSEEGVKPGLGWISGSVKKFNFNQLEKKIPMPHMGWNDVKPNEAGSELFRELESDSRFYFLHSYYFECTDKQNEISNTDYGIVFSSAIKKNNIYGVQFHPEKSHHYGQILLKNFAEI</sequence>
<keyword evidence="14" id="KW-1185">Reference proteome</keyword>
<dbReference type="InterPro" id="IPR029062">
    <property type="entry name" value="Class_I_gatase-like"/>
</dbReference>
<evidence type="ECO:0000259" key="12">
    <source>
        <dbReference type="Pfam" id="PF00117"/>
    </source>
</evidence>
<keyword evidence="5 10" id="KW-0315">Glutamine amidotransferase</keyword>
<reference evidence="13" key="1">
    <citation type="journal article" date="2019" name="PLoS Negl. Trop. Dis.">
        <title>Revisiting the worldwide diversity of Leptospira species in the environment.</title>
        <authorList>
            <person name="Vincent A.T."/>
            <person name="Schiettekatte O."/>
            <person name="Bourhy P."/>
            <person name="Veyrier F.J."/>
            <person name="Picardeau M."/>
        </authorList>
    </citation>
    <scope>NUCLEOTIDE SEQUENCE [LARGE SCALE GENOMIC DNA]</scope>
    <source>
        <strain evidence="13">201800287</strain>
    </source>
</reference>
<dbReference type="Pfam" id="PF00117">
    <property type="entry name" value="GATase"/>
    <property type="match status" value="1"/>
</dbReference>
<dbReference type="EMBL" id="RQFK01000033">
    <property type="protein sequence ID" value="TGK78440.1"/>
    <property type="molecule type" value="Genomic_DNA"/>
</dbReference>
<dbReference type="HAMAP" id="MF_00278">
    <property type="entry name" value="HisH"/>
    <property type="match status" value="1"/>
</dbReference>
<dbReference type="EC" id="4.3.2.10" evidence="10"/>
<comment type="catalytic activity">
    <reaction evidence="9 10">
        <text>L-glutamine + H2O = L-glutamate + NH4(+)</text>
        <dbReference type="Rhea" id="RHEA:15889"/>
        <dbReference type="ChEBI" id="CHEBI:15377"/>
        <dbReference type="ChEBI" id="CHEBI:28938"/>
        <dbReference type="ChEBI" id="CHEBI:29985"/>
        <dbReference type="ChEBI" id="CHEBI:58359"/>
        <dbReference type="EC" id="3.5.1.2"/>
    </reaction>
</comment>
<comment type="subcellular location">
    <subcellularLocation>
        <location evidence="10">Cytoplasm</location>
    </subcellularLocation>
</comment>
<dbReference type="Gene3D" id="3.40.50.880">
    <property type="match status" value="1"/>
</dbReference>
<evidence type="ECO:0000256" key="6">
    <source>
        <dbReference type="ARBA" id="ARBA00023102"/>
    </source>
</evidence>
<dbReference type="PROSITE" id="PS51273">
    <property type="entry name" value="GATASE_TYPE_1"/>
    <property type="match status" value="1"/>
</dbReference>
<dbReference type="UniPathway" id="UPA00031">
    <property type="reaction ID" value="UER00010"/>
</dbReference>
<evidence type="ECO:0000256" key="9">
    <source>
        <dbReference type="ARBA" id="ARBA00049534"/>
    </source>
</evidence>
<name>A0A4R9HZR3_9LEPT</name>
<dbReference type="RefSeq" id="WP_135602971.1">
    <property type="nucleotide sequence ID" value="NZ_RQFK01000033.1"/>
</dbReference>
<dbReference type="GO" id="GO:0005737">
    <property type="term" value="C:cytoplasm"/>
    <property type="evidence" value="ECO:0007669"/>
    <property type="project" value="UniProtKB-SubCell"/>
</dbReference>
<dbReference type="EC" id="3.5.1.2" evidence="10"/>
<evidence type="ECO:0000256" key="1">
    <source>
        <dbReference type="ARBA" id="ARBA00005091"/>
    </source>
</evidence>